<dbReference type="AlphaFoldDB" id="A0A3B0UBA8"/>
<evidence type="ECO:0000256" key="1">
    <source>
        <dbReference type="SAM" id="Phobius"/>
    </source>
</evidence>
<dbReference type="EMBL" id="UOEO01000208">
    <property type="protein sequence ID" value="VAW22647.1"/>
    <property type="molecule type" value="Genomic_DNA"/>
</dbReference>
<evidence type="ECO:0000313" key="2">
    <source>
        <dbReference type="EMBL" id="VAW22647.1"/>
    </source>
</evidence>
<feature type="transmembrane region" description="Helical" evidence="1">
    <location>
        <begin position="41"/>
        <end position="66"/>
    </location>
</feature>
<feature type="transmembrane region" description="Helical" evidence="1">
    <location>
        <begin position="172"/>
        <end position="196"/>
    </location>
</feature>
<sequence>MTAFLILGFFIGIGHAFEADHIAAIGTLASSGNATPKRLAFLGASWGIGHTTTLFLFSLTVIGFGAVIGERFAAEIEFGVGIMLIALGISVFWRMRRKKIHFHLHQHDGGQKHFHAHSHLGATTPHKDDPHQHGHVPILSWRAYLIGLVHGAAGSAGLVALTAAATQNVFTAMFYVLIFGIGSILGMATLTFAASWPLKIAEKSIAGMLRLVQVGVASFAIFIGFRVMFEAAPLIWGVA</sequence>
<organism evidence="2">
    <name type="scientific">hydrothermal vent metagenome</name>
    <dbReference type="NCBI Taxonomy" id="652676"/>
    <lineage>
        <taxon>unclassified sequences</taxon>
        <taxon>metagenomes</taxon>
        <taxon>ecological metagenomes</taxon>
    </lineage>
</organism>
<keyword evidence="1" id="KW-1133">Transmembrane helix</keyword>
<dbReference type="PANTHER" id="PTHR33876:SF4">
    <property type="entry name" value="CHLOROPLAST PROTEIN FOR GROWTH AND FERTILITY 2"/>
    <property type="match status" value="1"/>
</dbReference>
<name>A0A3B0UBA8_9ZZZZ</name>
<keyword evidence="1" id="KW-0812">Transmembrane</keyword>
<keyword evidence="1" id="KW-0472">Membrane</keyword>
<dbReference type="PANTHER" id="PTHR33876">
    <property type="entry name" value="UNNAMED PRODUCT"/>
    <property type="match status" value="1"/>
</dbReference>
<protein>
    <submittedName>
        <fullName evidence="2">Nickel transporter UreH</fullName>
    </submittedName>
</protein>
<gene>
    <name evidence="2" type="ORF">MNBD_ALPHA12-1188</name>
</gene>
<feature type="transmembrane region" description="Helical" evidence="1">
    <location>
        <begin position="6"/>
        <end position="29"/>
    </location>
</feature>
<reference evidence="2" key="1">
    <citation type="submission" date="2018-06" db="EMBL/GenBank/DDBJ databases">
        <authorList>
            <person name="Zhirakovskaya E."/>
        </authorList>
    </citation>
    <scope>NUCLEOTIDE SEQUENCE</scope>
</reference>
<accession>A0A3B0UBA8</accession>
<dbReference type="InterPro" id="IPR052776">
    <property type="entry name" value="Chloro_ReproSupport/MetalTrans"/>
</dbReference>
<feature type="transmembrane region" description="Helical" evidence="1">
    <location>
        <begin position="208"/>
        <end position="229"/>
    </location>
</feature>
<proteinExistence type="predicted"/>
<feature type="transmembrane region" description="Helical" evidence="1">
    <location>
        <begin position="143"/>
        <end position="166"/>
    </location>
</feature>
<feature type="transmembrane region" description="Helical" evidence="1">
    <location>
        <begin position="72"/>
        <end position="93"/>
    </location>
</feature>